<dbReference type="GO" id="GO:0015137">
    <property type="term" value="F:citrate transmembrane transporter activity"/>
    <property type="evidence" value="ECO:0007669"/>
    <property type="project" value="InterPro"/>
</dbReference>
<dbReference type="EMBL" id="DXHR01000026">
    <property type="protein sequence ID" value="HIW13077.1"/>
    <property type="molecule type" value="Genomic_DNA"/>
</dbReference>
<keyword evidence="2" id="KW-0813">Transport</keyword>
<protein>
    <submittedName>
        <fullName evidence="8">Citrate:proton symporter</fullName>
    </submittedName>
</protein>
<feature type="transmembrane region" description="Helical" evidence="6">
    <location>
        <begin position="377"/>
        <end position="403"/>
    </location>
</feature>
<dbReference type="InterPro" id="IPR014738">
    <property type="entry name" value="Citrate_transporter"/>
</dbReference>
<feature type="transmembrane region" description="Helical" evidence="6">
    <location>
        <begin position="138"/>
        <end position="158"/>
    </location>
</feature>
<feature type="transmembrane region" description="Helical" evidence="6">
    <location>
        <begin position="56"/>
        <end position="75"/>
    </location>
</feature>
<dbReference type="GO" id="GO:0015128">
    <property type="term" value="F:gluconate transmembrane transporter activity"/>
    <property type="evidence" value="ECO:0007669"/>
    <property type="project" value="InterPro"/>
</dbReference>
<evidence type="ECO:0000259" key="7">
    <source>
        <dbReference type="Pfam" id="PF03600"/>
    </source>
</evidence>
<evidence type="ECO:0000256" key="5">
    <source>
        <dbReference type="ARBA" id="ARBA00023136"/>
    </source>
</evidence>
<evidence type="ECO:0000256" key="6">
    <source>
        <dbReference type="SAM" id="Phobius"/>
    </source>
</evidence>
<name>A0A9D1QJ16_9STAP</name>
<feature type="transmembrane region" description="Helical" evidence="6">
    <location>
        <begin position="415"/>
        <end position="435"/>
    </location>
</feature>
<gene>
    <name evidence="8" type="ORF">H9891_07975</name>
</gene>
<evidence type="ECO:0000256" key="4">
    <source>
        <dbReference type="ARBA" id="ARBA00022989"/>
    </source>
</evidence>
<reference evidence="8" key="2">
    <citation type="submission" date="2021-04" db="EMBL/GenBank/DDBJ databases">
        <authorList>
            <person name="Gilroy R."/>
        </authorList>
    </citation>
    <scope>NUCLEOTIDE SEQUENCE</scope>
    <source>
        <strain evidence="8">ChiHjej13B12-752</strain>
    </source>
</reference>
<keyword evidence="5 6" id="KW-0472">Membrane</keyword>
<feature type="transmembrane region" description="Helical" evidence="6">
    <location>
        <begin position="292"/>
        <end position="310"/>
    </location>
</feature>
<evidence type="ECO:0000256" key="1">
    <source>
        <dbReference type="ARBA" id="ARBA00004141"/>
    </source>
</evidence>
<evidence type="ECO:0000256" key="3">
    <source>
        <dbReference type="ARBA" id="ARBA00022692"/>
    </source>
</evidence>
<dbReference type="InterPro" id="IPR003474">
    <property type="entry name" value="Glcn_transporter"/>
</dbReference>
<proteinExistence type="predicted"/>
<feature type="transmembrane region" description="Helical" evidence="6">
    <location>
        <begin position="27"/>
        <end position="44"/>
    </location>
</feature>
<reference evidence="8" key="1">
    <citation type="journal article" date="2021" name="PeerJ">
        <title>Extensive microbial diversity within the chicken gut microbiome revealed by metagenomics and culture.</title>
        <authorList>
            <person name="Gilroy R."/>
            <person name="Ravi A."/>
            <person name="Getino M."/>
            <person name="Pursley I."/>
            <person name="Horton D.L."/>
            <person name="Alikhan N.F."/>
            <person name="Baker D."/>
            <person name="Gharbi K."/>
            <person name="Hall N."/>
            <person name="Watson M."/>
            <person name="Adriaenssens E.M."/>
            <person name="Foster-Nyarko E."/>
            <person name="Jarju S."/>
            <person name="Secka A."/>
            <person name="Antonio M."/>
            <person name="Oren A."/>
            <person name="Chaudhuri R.R."/>
            <person name="La Ragione R."/>
            <person name="Hildebrand F."/>
            <person name="Pallen M.J."/>
        </authorList>
    </citation>
    <scope>NUCLEOTIDE SEQUENCE</scope>
    <source>
        <strain evidence="8">ChiHjej13B12-752</strain>
    </source>
</reference>
<dbReference type="NCBIfam" id="TIGR00784">
    <property type="entry name" value="citMHS"/>
    <property type="match status" value="1"/>
</dbReference>
<evidence type="ECO:0000313" key="8">
    <source>
        <dbReference type="EMBL" id="HIW13077.1"/>
    </source>
</evidence>
<feature type="transmembrane region" description="Helical" evidence="6">
    <location>
        <begin position="322"/>
        <end position="341"/>
    </location>
</feature>
<dbReference type="AlphaFoldDB" id="A0A9D1QJ16"/>
<evidence type="ECO:0000256" key="2">
    <source>
        <dbReference type="ARBA" id="ARBA00022448"/>
    </source>
</evidence>
<evidence type="ECO:0000313" key="9">
    <source>
        <dbReference type="Proteomes" id="UP000823989"/>
    </source>
</evidence>
<sequence length="436" mass="46947">MLSVIGLLVILIIVTLLITQKLNPIVALVIVPFIGALFAGFGFGEITEFFNDGINSVISVVIMFVFAILFFGIMQDTGLFNPIISKMVKLSRGNVVLVAIATVLIGAIAHLDGSGASTFLITIPALLPLYKKLNMSPYMLVMLIGMSASIMNMVPWGGPLGRTAAVLSVDPSELWQPLIPLQVVLILLLSAMGALVGKLEQNRLKKNGLLNGDINFDQFALGGEKDESAAELERPKLLWFNLLLTILVVALLMWGALPAGLVFMLAVSIALPVNYTNMNVQMERIRAHAPSALMMAAIILAAGSFLGILENSGMLDSLAEDIVVILPGFLIPYLHYIIGIFGAPLELVLNTDAYYFALLPVVEQIVSVHGVDQITAAYSIMIGNIIGTFISPFSPALWLAVGLAGIEMGRYIRYAIFWVWGFSLLAMAAAFIIGII</sequence>
<feature type="transmembrane region" description="Helical" evidence="6">
    <location>
        <begin position="178"/>
        <end position="197"/>
    </location>
</feature>
<feature type="transmembrane region" description="Helical" evidence="6">
    <location>
        <begin position="95"/>
        <end position="126"/>
    </location>
</feature>
<dbReference type="Proteomes" id="UP000823989">
    <property type="component" value="Unassembled WGS sequence"/>
</dbReference>
<dbReference type="Pfam" id="PF03600">
    <property type="entry name" value="CitMHS"/>
    <property type="match status" value="1"/>
</dbReference>
<feature type="transmembrane region" description="Helical" evidence="6">
    <location>
        <begin position="261"/>
        <end position="280"/>
    </location>
</feature>
<organism evidence="8 9">
    <name type="scientific">Candidatus Salinicoccus stercoripullorum</name>
    <dbReference type="NCBI Taxonomy" id="2838756"/>
    <lineage>
        <taxon>Bacteria</taxon>
        <taxon>Bacillati</taxon>
        <taxon>Bacillota</taxon>
        <taxon>Bacilli</taxon>
        <taxon>Bacillales</taxon>
        <taxon>Staphylococcaceae</taxon>
        <taxon>Salinicoccus</taxon>
    </lineage>
</organism>
<comment type="subcellular location">
    <subcellularLocation>
        <location evidence="1">Membrane</location>
        <topology evidence="1">Multi-pass membrane protein</topology>
    </subcellularLocation>
</comment>
<accession>A0A9D1QJ16</accession>
<comment type="caution">
    <text evidence="8">The sequence shown here is derived from an EMBL/GenBank/DDBJ whole genome shotgun (WGS) entry which is preliminary data.</text>
</comment>
<feature type="domain" description="Citrate transporter-like" evidence="7">
    <location>
        <begin position="15"/>
        <end position="379"/>
    </location>
</feature>
<keyword evidence="4 6" id="KW-1133">Transmembrane helix</keyword>
<dbReference type="InterPro" id="IPR004680">
    <property type="entry name" value="Cit_transptr-like_dom"/>
</dbReference>
<dbReference type="PANTHER" id="PTHR30354:SF26">
    <property type="entry name" value="TRANSPORTER, PUTATIVE-RELATED"/>
    <property type="match status" value="1"/>
</dbReference>
<dbReference type="PANTHER" id="PTHR30354">
    <property type="entry name" value="GNT FAMILY GLUCONATE TRANSPORTER"/>
    <property type="match status" value="1"/>
</dbReference>
<keyword evidence="3 6" id="KW-0812">Transmembrane</keyword>
<dbReference type="GO" id="GO:0005886">
    <property type="term" value="C:plasma membrane"/>
    <property type="evidence" value="ECO:0007669"/>
    <property type="project" value="TreeGrafter"/>
</dbReference>